<gene>
    <name evidence="6" type="ORF">JHE00_34090</name>
</gene>
<dbReference type="RefSeq" id="WP_200326252.1">
    <property type="nucleotide sequence ID" value="NZ_JAENJH010000018.1"/>
</dbReference>
<dbReference type="EMBL" id="JAENJH010000018">
    <property type="protein sequence ID" value="MBK1789386.1"/>
    <property type="molecule type" value="Genomic_DNA"/>
</dbReference>
<evidence type="ECO:0000259" key="5">
    <source>
        <dbReference type="PROSITE" id="PS50977"/>
    </source>
</evidence>
<feature type="domain" description="HTH tetR-type" evidence="5">
    <location>
        <begin position="5"/>
        <end position="65"/>
    </location>
</feature>
<keyword evidence="3" id="KW-0804">Transcription</keyword>
<evidence type="ECO:0000256" key="3">
    <source>
        <dbReference type="ARBA" id="ARBA00023163"/>
    </source>
</evidence>
<dbReference type="SUPFAM" id="SSF46689">
    <property type="entry name" value="Homeodomain-like"/>
    <property type="match status" value="1"/>
</dbReference>
<dbReference type="GO" id="GO:0003677">
    <property type="term" value="F:DNA binding"/>
    <property type="evidence" value="ECO:0007669"/>
    <property type="project" value="UniProtKB-UniRule"/>
</dbReference>
<dbReference type="Gene3D" id="1.10.357.10">
    <property type="entry name" value="Tetracycline Repressor, domain 2"/>
    <property type="match status" value="1"/>
</dbReference>
<dbReference type="InterPro" id="IPR009057">
    <property type="entry name" value="Homeodomain-like_sf"/>
</dbReference>
<evidence type="ECO:0000256" key="4">
    <source>
        <dbReference type="PROSITE-ProRule" id="PRU00335"/>
    </source>
</evidence>
<protein>
    <submittedName>
        <fullName evidence="6">WHG domain-containing protein</fullName>
    </submittedName>
</protein>
<comment type="caution">
    <text evidence="6">The sequence shown here is derived from an EMBL/GenBank/DDBJ whole genome shotgun (WGS) entry which is preliminary data.</text>
</comment>
<dbReference type="Gene3D" id="1.10.10.60">
    <property type="entry name" value="Homeodomain-like"/>
    <property type="match status" value="1"/>
</dbReference>
<feature type="DNA-binding region" description="H-T-H motif" evidence="4">
    <location>
        <begin position="28"/>
        <end position="47"/>
    </location>
</feature>
<evidence type="ECO:0000313" key="6">
    <source>
        <dbReference type="EMBL" id="MBK1789386.1"/>
    </source>
</evidence>
<dbReference type="Pfam" id="PF13305">
    <property type="entry name" value="TetR_C_33"/>
    <property type="match status" value="1"/>
</dbReference>
<dbReference type="PROSITE" id="PS50977">
    <property type="entry name" value="HTH_TETR_2"/>
    <property type="match status" value="1"/>
</dbReference>
<evidence type="ECO:0000256" key="2">
    <source>
        <dbReference type="ARBA" id="ARBA00023125"/>
    </source>
</evidence>
<evidence type="ECO:0000256" key="1">
    <source>
        <dbReference type="ARBA" id="ARBA00023015"/>
    </source>
</evidence>
<dbReference type="InterPro" id="IPR025996">
    <property type="entry name" value="MT1864/Rv1816-like_C"/>
</dbReference>
<reference evidence="6" key="1">
    <citation type="submission" date="2020-12" db="EMBL/GenBank/DDBJ databases">
        <title>Prauserella sp. ASG 168, a novel actinomycete isolated from cave rock.</title>
        <authorList>
            <person name="Suriyachadkun C."/>
        </authorList>
    </citation>
    <scope>NUCLEOTIDE SEQUENCE</scope>
    <source>
        <strain evidence="6">ASG 168</strain>
    </source>
</reference>
<dbReference type="AlphaFoldDB" id="A0A934V5E5"/>
<keyword evidence="2 4" id="KW-0238">DNA-binding</keyword>
<proteinExistence type="predicted"/>
<name>A0A934V5E5_9PSEU</name>
<organism evidence="6 7">
    <name type="scientific">Prauserella cavernicola</name>
    <dbReference type="NCBI Taxonomy" id="2800127"/>
    <lineage>
        <taxon>Bacteria</taxon>
        <taxon>Bacillati</taxon>
        <taxon>Actinomycetota</taxon>
        <taxon>Actinomycetes</taxon>
        <taxon>Pseudonocardiales</taxon>
        <taxon>Pseudonocardiaceae</taxon>
        <taxon>Prauserella</taxon>
    </lineage>
</organism>
<sequence>MGRAGLTSDRVVEACLELADDSGFENLTISLAARHFGVRPASLYSHVKDLRDLKTRMALRALEELSARAAGELAGRSGADALAALGEVYRGYAHEHPGRFAAARFPLDTDTARASAGGYQSRLIASLLRAYDLPESEHVHAVRLLGSTFLGYVTLEQSGGFSHSEPGSDLSWRRVIDALDVTLRNWPPSPPTP</sequence>
<keyword evidence="1" id="KW-0805">Transcription regulation</keyword>
<accession>A0A934V5E5</accession>
<dbReference type="InterPro" id="IPR001647">
    <property type="entry name" value="HTH_TetR"/>
</dbReference>
<evidence type="ECO:0000313" key="7">
    <source>
        <dbReference type="Proteomes" id="UP000635245"/>
    </source>
</evidence>
<dbReference type="SUPFAM" id="SSF48498">
    <property type="entry name" value="Tetracyclin repressor-like, C-terminal domain"/>
    <property type="match status" value="1"/>
</dbReference>
<keyword evidence="7" id="KW-1185">Reference proteome</keyword>
<dbReference type="InterPro" id="IPR036271">
    <property type="entry name" value="Tet_transcr_reg_TetR-rel_C_sf"/>
</dbReference>
<dbReference type="Proteomes" id="UP000635245">
    <property type="component" value="Unassembled WGS sequence"/>
</dbReference>